<dbReference type="EMBL" id="JBANMG010000006">
    <property type="protein sequence ID" value="KAK6951789.1"/>
    <property type="molecule type" value="Genomic_DNA"/>
</dbReference>
<gene>
    <name evidence="6" type="ORF">Daesc_006314</name>
</gene>
<feature type="compositionally biased region" description="Polar residues" evidence="4">
    <location>
        <begin position="490"/>
        <end position="500"/>
    </location>
</feature>
<evidence type="ECO:0000256" key="2">
    <source>
        <dbReference type="ARBA" id="ARBA00022763"/>
    </source>
</evidence>
<feature type="compositionally biased region" description="Polar residues" evidence="4">
    <location>
        <begin position="217"/>
        <end position="228"/>
    </location>
</feature>
<evidence type="ECO:0000313" key="7">
    <source>
        <dbReference type="Proteomes" id="UP001369815"/>
    </source>
</evidence>
<keyword evidence="7" id="KW-1185">Reference proteome</keyword>
<feature type="compositionally biased region" description="Polar residues" evidence="4">
    <location>
        <begin position="665"/>
        <end position="677"/>
    </location>
</feature>
<feature type="compositionally biased region" description="Polar residues" evidence="4">
    <location>
        <begin position="639"/>
        <end position="649"/>
    </location>
</feature>
<dbReference type="SUPFAM" id="SSF52113">
    <property type="entry name" value="BRCT domain"/>
    <property type="match status" value="1"/>
</dbReference>
<feature type="compositionally biased region" description="Polar residues" evidence="4">
    <location>
        <begin position="132"/>
        <end position="164"/>
    </location>
</feature>
<feature type="compositionally biased region" description="Polar residues" evidence="4">
    <location>
        <begin position="608"/>
        <end position="625"/>
    </location>
</feature>
<protein>
    <recommendedName>
        <fullName evidence="5">BRCT domain-containing protein</fullName>
    </recommendedName>
</protein>
<feature type="region of interest" description="Disordered" evidence="4">
    <location>
        <begin position="217"/>
        <end position="762"/>
    </location>
</feature>
<dbReference type="GO" id="GO:0000077">
    <property type="term" value="P:DNA damage checkpoint signaling"/>
    <property type="evidence" value="ECO:0007669"/>
    <property type="project" value="TreeGrafter"/>
</dbReference>
<name>A0AAX6MGP2_9PEZI</name>
<proteinExistence type="predicted"/>
<feature type="compositionally biased region" description="Polar residues" evidence="4">
    <location>
        <begin position="440"/>
        <end position="453"/>
    </location>
</feature>
<sequence>MARKVAKSVATATKRAIAGEIESQDSQDMLEMHMLRHGVGVRQPQNALDAFIEPSIEGDYTKQSGETRTKFNSSEPSSPNLPSTLDPEEPDQVYIQLICDGATSADEQATQLLVNDELPILQPDVANERTGEMSSESPTQSNDGRSYEQYNDNSEPQSISQASSFREHPTLQENDTGYLNFRRTHYNIPDSVPEGNEEEAERDHADNIDNIDNAVEKSQPTQAASGTNGRVGAPPQTPSITQKLFQHHGDGTELIPPSQLFGQTQWTSAVRKASPTSSRPSPDVFNQNTISPNPAASSPLKHKGLRSSPTGIFTSSPTFPGISSRPSDEKTPPVPTNSNEDEGTNQRNVEEPLPPHFEMSRRRTVLEPISEYKSFRKQSLEIETTDPSSQVQENSDSDSESDLIAHRRRLARLKQEKASKSFPSVTLPRSDARKGDNVEVPSTSRPKSFQGRNRTIADPYLAHNRYETATDSKSQETVADSQEHLAPPQHTETGPNVYSDSNERCIDGTGNSNVVDSSKSQAPNSNTEYRETIPETSPPGTSVEPPKFPDDGLDVYSSAKSETEALPVPAPSNGIDSTEQQKEPSAVSNLPEQSSSGSAGRKHKSIREQSALNSSPSIVLASSPQRAARQLARPKDVTTPVSTRRNSPPASDPRTGTSTLSTLSATPNMSSSITPSTDPDVELEDERRSSSPVVTKVQRRGRQSLPSSLPQIKAYSRSRESLRRKTRHSSVSTDELARSSPLSTSDKNERKPPIRKLARQSITNQDLFQTSTANQGIFKGMVFALSFQGPQTRKNKGKPTDRAIIERMIRQEGGQILTDGFDELFRFDSFQTSGNNTSSRDLSSSLTLLDQDTGFTALIADGHSRKVKYMQALALGIPCLAPKWIMNCISKREIIDWSSYLLCAGPSTFLGEAIRSRNLQPYDASTARLADVVNERPKLLHEARILLVMKKTKNEGKKLPYVFLAQVLGGSLVRVYSLEEARMKLRDEESQNRPFDWVYVDDSLHNAQDALFGSTTGSSTATKKRKRHSTGSEEADPPPKRIRTLTDELVIQSLILGRLIEDGEMEE</sequence>
<dbReference type="InterPro" id="IPR047249">
    <property type="entry name" value="BRCT_p53bp1-like_rpt1"/>
</dbReference>
<feature type="region of interest" description="Disordered" evidence="4">
    <location>
        <begin position="1010"/>
        <end position="1041"/>
    </location>
</feature>
<feature type="region of interest" description="Disordered" evidence="4">
    <location>
        <begin position="128"/>
        <end position="179"/>
    </location>
</feature>
<dbReference type="InterPro" id="IPR047252">
    <property type="entry name" value="TP53BP1-like"/>
</dbReference>
<dbReference type="PANTHER" id="PTHR15321">
    <property type="entry name" value="TUMOR SUPPRESSOR P53-BINDING PROTEIN 1"/>
    <property type="match status" value="1"/>
</dbReference>
<evidence type="ECO:0000256" key="4">
    <source>
        <dbReference type="SAM" id="MobiDB-lite"/>
    </source>
</evidence>
<dbReference type="AlphaFoldDB" id="A0AAX6MGP2"/>
<dbReference type="PANTHER" id="PTHR15321:SF3">
    <property type="entry name" value="TP53-BINDING PROTEIN 1"/>
    <property type="match status" value="1"/>
</dbReference>
<feature type="region of interest" description="Disordered" evidence="4">
    <location>
        <begin position="54"/>
        <end position="88"/>
    </location>
</feature>
<feature type="domain" description="BRCT" evidence="5">
    <location>
        <begin position="773"/>
        <end position="902"/>
    </location>
</feature>
<organism evidence="6 7">
    <name type="scientific">Daldinia eschscholtzii</name>
    <dbReference type="NCBI Taxonomy" id="292717"/>
    <lineage>
        <taxon>Eukaryota</taxon>
        <taxon>Fungi</taxon>
        <taxon>Dikarya</taxon>
        <taxon>Ascomycota</taxon>
        <taxon>Pezizomycotina</taxon>
        <taxon>Sordariomycetes</taxon>
        <taxon>Xylariomycetidae</taxon>
        <taxon>Xylariales</taxon>
        <taxon>Hypoxylaceae</taxon>
        <taxon>Daldinia</taxon>
    </lineage>
</organism>
<dbReference type="Proteomes" id="UP001369815">
    <property type="component" value="Unassembled WGS sequence"/>
</dbReference>
<evidence type="ECO:0000259" key="5">
    <source>
        <dbReference type="PROSITE" id="PS50172"/>
    </source>
</evidence>
<comment type="subcellular location">
    <subcellularLocation>
        <location evidence="1">Nucleus</location>
    </subcellularLocation>
</comment>
<evidence type="ECO:0000313" key="6">
    <source>
        <dbReference type="EMBL" id="KAK6951789.1"/>
    </source>
</evidence>
<dbReference type="CDD" id="cd17745">
    <property type="entry name" value="BRCT_p53bp1_rpt1"/>
    <property type="match status" value="1"/>
</dbReference>
<feature type="compositionally biased region" description="Polar residues" evidence="4">
    <location>
        <begin position="381"/>
        <end position="394"/>
    </location>
</feature>
<accession>A0AAX6MGP2</accession>
<dbReference type="GO" id="GO:0045944">
    <property type="term" value="P:positive regulation of transcription by RNA polymerase II"/>
    <property type="evidence" value="ECO:0007669"/>
    <property type="project" value="TreeGrafter"/>
</dbReference>
<feature type="compositionally biased region" description="Low complexity" evidence="4">
    <location>
        <begin position="72"/>
        <end position="83"/>
    </location>
</feature>
<comment type="caution">
    <text evidence="6">The sequence shown here is derived from an EMBL/GenBank/DDBJ whole genome shotgun (WGS) entry which is preliminary data.</text>
</comment>
<keyword evidence="2" id="KW-0227">DNA damage</keyword>
<keyword evidence="3" id="KW-0539">Nucleus</keyword>
<feature type="compositionally biased region" description="Basic and acidic residues" evidence="4">
    <location>
        <begin position="464"/>
        <end position="474"/>
    </location>
</feature>
<feature type="compositionally biased region" description="Polar residues" evidence="4">
    <location>
        <begin position="260"/>
        <end position="296"/>
    </location>
</feature>
<reference evidence="6 7" key="1">
    <citation type="journal article" date="2024" name="Front Chem Biol">
        <title>Unveiling the potential of Daldinia eschscholtzii MFLUCC 19-0629 through bioactivity and bioinformatics studies for enhanced sustainable agriculture production.</title>
        <authorList>
            <person name="Brooks S."/>
            <person name="Weaver J.A."/>
            <person name="Klomchit A."/>
            <person name="Alharthi S.A."/>
            <person name="Onlamun T."/>
            <person name="Nurani R."/>
            <person name="Vong T.K."/>
            <person name="Alberti F."/>
            <person name="Greco C."/>
        </authorList>
    </citation>
    <scope>NUCLEOTIDE SEQUENCE [LARGE SCALE GENOMIC DNA]</scope>
    <source>
        <strain evidence="6">MFLUCC 19-0629</strain>
    </source>
</reference>
<dbReference type="InterPro" id="IPR001357">
    <property type="entry name" value="BRCT_dom"/>
</dbReference>
<evidence type="ECO:0000256" key="3">
    <source>
        <dbReference type="ARBA" id="ARBA00023242"/>
    </source>
</evidence>
<feature type="compositionally biased region" description="Polar residues" evidence="4">
    <location>
        <begin position="307"/>
        <end position="318"/>
    </location>
</feature>
<dbReference type="GO" id="GO:0042393">
    <property type="term" value="F:histone binding"/>
    <property type="evidence" value="ECO:0007669"/>
    <property type="project" value="TreeGrafter"/>
</dbReference>
<dbReference type="SMART" id="SM00292">
    <property type="entry name" value="BRCT"/>
    <property type="match status" value="1"/>
</dbReference>
<dbReference type="InterPro" id="IPR036420">
    <property type="entry name" value="BRCT_dom_sf"/>
</dbReference>
<feature type="compositionally biased region" description="Polar residues" evidence="4">
    <location>
        <begin position="509"/>
        <end position="527"/>
    </location>
</feature>
<dbReference type="PROSITE" id="PS50172">
    <property type="entry name" value="BRCT"/>
    <property type="match status" value="1"/>
</dbReference>
<dbReference type="GO" id="GO:0005634">
    <property type="term" value="C:nucleus"/>
    <property type="evidence" value="ECO:0007669"/>
    <property type="project" value="UniProtKB-SubCell"/>
</dbReference>
<feature type="compositionally biased region" description="Polar residues" evidence="4">
    <location>
        <begin position="586"/>
        <end position="598"/>
    </location>
</feature>
<dbReference type="Gene3D" id="3.40.50.10190">
    <property type="entry name" value="BRCT domain"/>
    <property type="match status" value="1"/>
</dbReference>
<dbReference type="Pfam" id="PF00533">
    <property type="entry name" value="BRCT"/>
    <property type="match status" value="1"/>
</dbReference>
<evidence type="ECO:0000256" key="1">
    <source>
        <dbReference type="ARBA" id="ARBA00004123"/>
    </source>
</evidence>